<dbReference type="Proteomes" id="UP000025061">
    <property type="component" value="Unassembled WGS sequence"/>
</dbReference>
<evidence type="ECO:0000256" key="8">
    <source>
        <dbReference type="ARBA" id="ARBA00029745"/>
    </source>
</evidence>
<name>A0A059FQW5_9PROT</name>
<evidence type="ECO:0000256" key="4">
    <source>
        <dbReference type="ARBA" id="ARBA00013858"/>
    </source>
</evidence>
<dbReference type="Pfam" id="PF02391">
    <property type="entry name" value="MoaE"/>
    <property type="match status" value="1"/>
</dbReference>
<evidence type="ECO:0000256" key="1">
    <source>
        <dbReference type="ARBA" id="ARBA00005046"/>
    </source>
</evidence>
<evidence type="ECO:0000256" key="3">
    <source>
        <dbReference type="ARBA" id="ARBA00011950"/>
    </source>
</evidence>
<evidence type="ECO:0000256" key="10">
    <source>
        <dbReference type="ARBA" id="ARBA00030781"/>
    </source>
</evidence>
<evidence type="ECO:0000256" key="9">
    <source>
        <dbReference type="ARBA" id="ARBA00030407"/>
    </source>
</evidence>
<dbReference type="CDD" id="cd00756">
    <property type="entry name" value="MoaE"/>
    <property type="match status" value="1"/>
</dbReference>
<protein>
    <recommendedName>
        <fullName evidence="4">Molybdopterin synthase catalytic subunit</fullName>
        <ecNumber evidence="3">2.8.1.12</ecNumber>
    </recommendedName>
    <alternativeName>
        <fullName evidence="10">MPT synthase subunit 2</fullName>
    </alternativeName>
    <alternativeName>
        <fullName evidence="8">Molybdenum cofactor biosynthesis protein E</fullName>
    </alternativeName>
    <alternativeName>
        <fullName evidence="9">Molybdopterin-converting factor large subunit</fullName>
    </alternativeName>
    <alternativeName>
        <fullName evidence="11">Molybdopterin-converting factor subunit 2</fullName>
    </alternativeName>
</protein>
<evidence type="ECO:0000256" key="5">
    <source>
        <dbReference type="ARBA" id="ARBA00023150"/>
    </source>
</evidence>
<evidence type="ECO:0000256" key="2">
    <source>
        <dbReference type="ARBA" id="ARBA00005426"/>
    </source>
</evidence>
<organism evidence="13 14">
    <name type="scientific">Hyphomonas hirschiana VP5</name>
    <dbReference type="NCBI Taxonomy" id="1280951"/>
    <lineage>
        <taxon>Bacteria</taxon>
        <taxon>Pseudomonadati</taxon>
        <taxon>Pseudomonadota</taxon>
        <taxon>Alphaproteobacteria</taxon>
        <taxon>Hyphomonadales</taxon>
        <taxon>Hyphomonadaceae</taxon>
        <taxon>Hyphomonas</taxon>
    </lineage>
</organism>
<dbReference type="UniPathway" id="UPA00344"/>
<dbReference type="GO" id="GO:0030366">
    <property type="term" value="F:molybdopterin synthase activity"/>
    <property type="evidence" value="ECO:0007669"/>
    <property type="project" value="UniProtKB-EC"/>
</dbReference>
<dbReference type="GO" id="GO:0006777">
    <property type="term" value="P:Mo-molybdopterin cofactor biosynthetic process"/>
    <property type="evidence" value="ECO:0007669"/>
    <property type="project" value="UniProtKB-KW"/>
</dbReference>
<gene>
    <name evidence="13" type="ORF">HHI_10064</name>
</gene>
<proteinExistence type="inferred from homology"/>
<evidence type="ECO:0000313" key="13">
    <source>
        <dbReference type="EMBL" id="KCZ93024.1"/>
    </source>
</evidence>
<comment type="subunit">
    <text evidence="7">Heterotetramer of 2 MoaD subunits and 2 MoaE subunits. Also stable as homodimer. The enzyme changes between these two forms during catalysis.</text>
</comment>
<evidence type="ECO:0000313" key="14">
    <source>
        <dbReference type="Proteomes" id="UP000025061"/>
    </source>
</evidence>
<dbReference type="PANTHER" id="PTHR23404">
    <property type="entry name" value="MOLYBDOPTERIN SYNTHASE RELATED"/>
    <property type="match status" value="1"/>
</dbReference>
<dbReference type="OrthoDB" id="9803224at2"/>
<dbReference type="Gene3D" id="3.90.1170.40">
    <property type="entry name" value="Molybdopterin biosynthesis MoaE subunit"/>
    <property type="match status" value="1"/>
</dbReference>
<dbReference type="SUPFAM" id="SSF54690">
    <property type="entry name" value="Molybdopterin synthase subunit MoaE"/>
    <property type="match status" value="1"/>
</dbReference>
<keyword evidence="5" id="KW-0501">Molybdenum cofactor biosynthesis</keyword>
<dbReference type="RefSeq" id="WP_011646561.1">
    <property type="nucleotide sequence ID" value="NZ_ARYI01000008.1"/>
</dbReference>
<comment type="function">
    <text evidence="6">Converts molybdopterin precursor Z into molybdopterin. This requires the incorporation of two sulfur atoms into precursor Z to generate a dithiolene group. The sulfur is provided by MoaD.</text>
</comment>
<dbReference type="InterPro" id="IPR036563">
    <property type="entry name" value="MoaE_sf"/>
</dbReference>
<dbReference type="EC" id="2.8.1.12" evidence="3"/>
<evidence type="ECO:0000256" key="7">
    <source>
        <dbReference type="ARBA" id="ARBA00026066"/>
    </source>
</evidence>
<dbReference type="InterPro" id="IPR003448">
    <property type="entry name" value="Mopterin_biosynth_MoaE"/>
</dbReference>
<evidence type="ECO:0000256" key="12">
    <source>
        <dbReference type="ARBA" id="ARBA00049878"/>
    </source>
</evidence>
<keyword evidence="14" id="KW-1185">Reference proteome</keyword>
<evidence type="ECO:0000256" key="11">
    <source>
        <dbReference type="ARBA" id="ARBA00032474"/>
    </source>
</evidence>
<comment type="similarity">
    <text evidence="2">Belongs to the MoaE family.</text>
</comment>
<dbReference type="PATRIC" id="fig|1280951.3.peg.2030"/>
<comment type="pathway">
    <text evidence="1">Cofactor biosynthesis; molybdopterin biosynthesis.</text>
</comment>
<dbReference type="EMBL" id="ARYI01000008">
    <property type="protein sequence ID" value="KCZ93024.1"/>
    <property type="molecule type" value="Genomic_DNA"/>
</dbReference>
<evidence type="ECO:0000256" key="6">
    <source>
        <dbReference type="ARBA" id="ARBA00025448"/>
    </source>
</evidence>
<comment type="caution">
    <text evidence="13">The sequence shown here is derived from an EMBL/GenBank/DDBJ whole genome shotgun (WGS) entry which is preliminary data.</text>
</comment>
<dbReference type="AlphaFoldDB" id="A0A059FQW5"/>
<comment type="catalytic activity">
    <reaction evidence="12">
        <text>2 [molybdopterin-synthase sulfur-carrier protein]-C-terminal-Gly-aminoethanethioate + cyclic pyranopterin phosphate + H2O = molybdopterin + 2 [molybdopterin-synthase sulfur-carrier protein]-C-terminal Gly-Gly + 2 H(+)</text>
        <dbReference type="Rhea" id="RHEA:26333"/>
        <dbReference type="Rhea" id="RHEA-COMP:12202"/>
        <dbReference type="Rhea" id="RHEA-COMP:19907"/>
        <dbReference type="ChEBI" id="CHEBI:15377"/>
        <dbReference type="ChEBI" id="CHEBI:15378"/>
        <dbReference type="ChEBI" id="CHEBI:58698"/>
        <dbReference type="ChEBI" id="CHEBI:59648"/>
        <dbReference type="ChEBI" id="CHEBI:90778"/>
        <dbReference type="ChEBI" id="CHEBI:232372"/>
        <dbReference type="EC" id="2.8.1.12"/>
    </reaction>
</comment>
<sequence>MTDEKCDKGLHAELANTVIDAAARLDDLRLRAPGHGAVVSFQGTVRPVTKQGEPLEKLILDHHPRMTLVSLQRIAEAGIKRFDVSAVSVVHRCGAMVPGEVIVFVGVTGDHRREAFLAADYLMDRLKTEAVFWKRELGPFGERWIEPTDRDRMDLERWNEKNAGH</sequence>
<accession>A0A059FQW5</accession>
<reference evidence="13 14" key="1">
    <citation type="submission" date="2013-04" db="EMBL/GenBank/DDBJ databases">
        <title>Hyphomonas hirschiana VP5 Genome Sequencing.</title>
        <authorList>
            <person name="Lai Q."/>
            <person name="Shao Z."/>
        </authorList>
    </citation>
    <scope>NUCLEOTIDE SEQUENCE [LARGE SCALE GENOMIC DNA]</scope>
    <source>
        <strain evidence="13 14">VP5</strain>
    </source>
</reference>